<comment type="caution">
    <text evidence="1">The sequence shown here is derived from an EMBL/GenBank/DDBJ whole genome shotgun (WGS) entry which is preliminary data.</text>
</comment>
<organism evidence="1 2">
    <name type="scientific">Celerinatantimonas diazotrophica</name>
    <dbReference type="NCBI Taxonomy" id="412034"/>
    <lineage>
        <taxon>Bacteria</taxon>
        <taxon>Pseudomonadati</taxon>
        <taxon>Pseudomonadota</taxon>
        <taxon>Gammaproteobacteria</taxon>
        <taxon>Celerinatantimonadaceae</taxon>
        <taxon>Celerinatantimonas</taxon>
    </lineage>
</organism>
<proteinExistence type="predicted"/>
<name>A0A4R1J8A8_9GAMM</name>
<sequence length="96" mass="10913">MRLNEPQGQYLRGIYPALNVLCGEYYTAQRLPCLNPSQISAKLITKGQQSLGIQVQDKIKAAQRPLLNLLKFNQYHYSSRWARASRAVAAFLTDFP</sequence>
<accession>A0A4R1J8A8</accession>
<dbReference type="EMBL" id="SMGD01000017">
    <property type="protein sequence ID" value="TCK46815.1"/>
    <property type="molecule type" value="Genomic_DNA"/>
</dbReference>
<dbReference type="AlphaFoldDB" id="A0A4R1J8A8"/>
<gene>
    <name evidence="1" type="ORF">EV690_3403</name>
</gene>
<evidence type="ECO:0000313" key="1">
    <source>
        <dbReference type="EMBL" id="TCK46815.1"/>
    </source>
</evidence>
<keyword evidence="2" id="KW-1185">Reference proteome</keyword>
<evidence type="ECO:0000313" key="2">
    <source>
        <dbReference type="Proteomes" id="UP000295565"/>
    </source>
</evidence>
<reference evidence="1 2" key="1">
    <citation type="submission" date="2019-03" db="EMBL/GenBank/DDBJ databases">
        <title>Genomic Encyclopedia of Type Strains, Phase IV (KMG-IV): sequencing the most valuable type-strain genomes for metagenomic binning, comparative biology and taxonomic classification.</title>
        <authorList>
            <person name="Goeker M."/>
        </authorList>
    </citation>
    <scope>NUCLEOTIDE SEQUENCE [LARGE SCALE GENOMIC DNA]</scope>
    <source>
        <strain evidence="1 2">DSM 18577</strain>
    </source>
</reference>
<protein>
    <submittedName>
        <fullName evidence="1">Uncharacterized protein</fullName>
    </submittedName>
</protein>
<dbReference type="Proteomes" id="UP000295565">
    <property type="component" value="Unassembled WGS sequence"/>
</dbReference>